<gene>
    <name evidence="1" type="ORF">PR048_002579</name>
</gene>
<dbReference type="EMBL" id="JARBHB010000001">
    <property type="protein sequence ID" value="KAJ8897233.1"/>
    <property type="molecule type" value="Genomic_DNA"/>
</dbReference>
<reference evidence="1 2" key="1">
    <citation type="submission" date="2023-02" db="EMBL/GenBank/DDBJ databases">
        <title>LHISI_Scaffold_Assembly.</title>
        <authorList>
            <person name="Stuart O.P."/>
            <person name="Cleave R."/>
            <person name="Magrath M.J.L."/>
            <person name="Mikheyev A.S."/>
        </authorList>
    </citation>
    <scope>NUCLEOTIDE SEQUENCE [LARGE SCALE GENOMIC DNA]</scope>
    <source>
        <strain evidence="1">Daus_M_001</strain>
        <tissue evidence="1">Leg muscle</tissue>
    </source>
</reference>
<sequence length="243" mass="27838">MKRLLLQEDKSPGLLELMSLSWSSVSIISSMVGHLIKKITQSLKKKSRAFLHPTYADVMAHLPRSCKTSSEQWPALLEFFLKFLPSHKSETELEILFCTVIGLLCKAGHFNGKETQTMYFDKENFQIQMKCHMSKHFSCLQPSQILNPRSCTFIAEITKGLPGEFNVDLVWDEGRFLKTETEIINYTPGQRIDRFWRNVFEIKNTIGDEKYPNVQKIVKISCSISYGSADLERGFSLSSKILS</sequence>
<evidence type="ECO:0000313" key="1">
    <source>
        <dbReference type="EMBL" id="KAJ8897233.1"/>
    </source>
</evidence>
<evidence type="ECO:0000313" key="2">
    <source>
        <dbReference type="Proteomes" id="UP001159363"/>
    </source>
</evidence>
<comment type="caution">
    <text evidence="1">The sequence shown here is derived from an EMBL/GenBank/DDBJ whole genome shotgun (WGS) entry which is preliminary data.</text>
</comment>
<name>A0ABQ9IMZ5_9NEOP</name>
<organism evidence="1 2">
    <name type="scientific">Dryococelus australis</name>
    <dbReference type="NCBI Taxonomy" id="614101"/>
    <lineage>
        <taxon>Eukaryota</taxon>
        <taxon>Metazoa</taxon>
        <taxon>Ecdysozoa</taxon>
        <taxon>Arthropoda</taxon>
        <taxon>Hexapoda</taxon>
        <taxon>Insecta</taxon>
        <taxon>Pterygota</taxon>
        <taxon>Neoptera</taxon>
        <taxon>Polyneoptera</taxon>
        <taxon>Phasmatodea</taxon>
        <taxon>Verophasmatodea</taxon>
        <taxon>Anareolatae</taxon>
        <taxon>Phasmatidae</taxon>
        <taxon>Eurycanthinae</taxon>
        <taxon>Dryococelus</taxon>
    </lineage>
</organism>
<protein>
    <submittedName>
        <fullName evidence="1">Uncharacterized protein</fullName>
    </submittedName>
</protein>
<proteinExistence type="predicted"/>
<keyword evidence="2" id="KW-1185">Reference proteome</keyword>
<accession>A0ABQ9IMZ5</accession>
<dbReference type="Proteomes" id="UP001159363">
    <property type="component" value="Chromosome 1"/>
</dbReference>